<gene>
    <name evidence="4" type="ORF">HF526_15600</name>
</gene>
<comment type="similarity">
    <text evidence="1">Belongs to the enoyl-CoA hydratase/isomerase family.</text>
</comment>
<accession>A0ABX1SAZ1</accession>
<name>A0ABX1SAZ1_9PSEU</name>
<protein>
    <submittedName>
        <fullName evidence="4">MaoC family dehydratase</fullName>
    </submittedName>
</protein>
<dbReference type="SUPFAM" id="SSF54637">
    <property type="entry name" value="Thioesterase/thiol ester dehydrase-isomerase"/>
    <property type="match status" value="1"/>
</dbReference>
<evidence type="ECO:0000256" key="1">
    <source>
        <dbReference type="ARBA" id="ARBA00005254"/>
    </source>
</evidence>
<dbReference type="InterPro" id="IPR052342">
    <property type="entry name" value="MCH/BMMD"/>
</dbReference>
<comment type="caution">
    <text evidence="4">The sequence shown here is derived from an EMBL/GenBank/DDBJ whole genome shotgun (WGS) entry which is preliminary data.</text>
</comment>
<sequence>MTRNDERAVSGRWFEELEAGTVVQHATRRTVTETDNVLFTTMTMNPAPLHLDADYAAGTEFGRPLVNSMFTVALVVGLSVPELTLGTIVAQLGLDEVSFPKPVFPGDTVRVETEVVEARASRSRPDAGLVVFEHRAYNQRDELVCRARRTGLMHRRPAGPGKDGSENGSAP</sequence>
<feature type="region of interest" description="Disordered" evidence="2">
    <location>
        <begin position="151"/>
        <end position="171"/>
    </location>
</feature>
<dbReference type="Gene3D" id="3.10.129.10">
    <property type="entry name" value="Hotdog Thioesterase"/>
    <property type="match status" value="1"/>
</dbReference>
<organism evidence="4 5">
    <name type="scientific">Pseudonocardia acidicola</name>
    <dbReference type="NCBI Taxonomy" id="2724939"/>
    <lineage>
        <taxon>Bacteria</taxon>
        <taxon>Bacillati</taxon>
        <taxon>Actinomycetota</taxon>
        <taxon>Actinomycetes</taxon>
        <taxon>Pseudonocardiales</taxon>
        <taxon>Pseudonocardiaceae</taxon>
        <taxon>Pseudonocardia</taxon>
    </lineage>
</organism>
<dbReference type="Pfam" id="PF01575">
    <property type="entry name" value="MaoC_dehydratas"/>
    <property type="match status" value="1"/>
</dbReference>
<dbReference type="PANTHER" id="PTHR43664">
    <property type="entry name" value="MONOAMINE OXIDASE-RELATED"/>
    <property type="match status" value="1"/>
</dbReference>
<proteinExistence type="inferred from homology"/>
<keyword evidence="5" id="KW-1185">Reference proteome</keyword>
<feature type="domain" description="MaoC-like" evidence="3">
    <location>
        <begin position="19"/>
        <end position="122"/>
    </location>
</feature>
<evidence type="ECO:0000256" key="2">
    <source>
        <dbReference type="SAM" id="MobiDB-lite"/>
    </source>
</evidence>
<dbReference type="InterPro" id="IPR002539">
    <property type="entry name" value="MaoC-like_dom"/>
</dbReference>
<evidence type="ECO:0000313" key="4">
    <source>
        <dbReference type="EMBL" id="NMH98721.1"/>
    </source>
</evidence>
<evidence type="ECO:0000313" key="5">
    <source>
        <dbReference type="Proteomes" id="UP000820669"/>
    </source>
</evidence>
<dbReference type="RefSeq" id="WP_169382166.1">
    <property type="nucleotide sequence ID" value="NZ_JAAXLA010000026.1"/>
</dbReference>
<dbReference type="InterPro" id="IPR029069">
    <property type="entry name" value="HotDog_dom_sf"/>
</dbReference>
<dbReference type="EMBL" id="JAAXLA010000026">
    <property type="protein sequence ID" value="NMH98721.1"/>
    <property type="molecule type" value="Genomic_DNA"/>
</dbReference>
<dbReference type="Proteomes" id="UP000820669">
    <property type="component" value="Unassembled WGS sequence"/>
</dbReference>
<reference evidence="4 5" key="1">
    <citation type="submission" date="2020-04" db="EMBL/GenBank/DDBJ databases">
        <authorList>
            <person name="Klaysubun C."/>
            <person name="Duangmal K."/>
            <person name="Lipun K."/>
        </authorList>
    </citation>
    <scope>NUCLEOTIDE SEQUENCE [LARGE SCALE GENOMIC DNA]</scope>
    <source>
        <strain evidence="4 5">K10HN5</strain>
    </source>
</reference>
<dbReference type="PANTHER" id="PTHR43664:SF1">
    <property type="entry name" value="BETA-METHYLMALYL-COA DEHYDRATASE"/>
    <property type="match status" value="1"/>
</dbReference>
<dbReference type="CDD" id="cd03451">
    <property type="entry name" value="FkbR2"/>
    <property type="match status" value="1"/>
</dbReference>
<evidence type="ECO:0000259" key="3">
    <source>
        <dbReference type="Pfam" id="PF01575"/>
    </source>
</evidence>